<evidence type="ECO:0000313" key="3">
    <source>
        <dbReference type="EMBL" id="CEG22295.1"/>
    </source>
</evidence>
<name>A0A098EKB4_9BACL</name>
<dbReference type="InterPro" id="IPR025711">
    <property type="entry name" value="PepSY"/>
</dbReference>
<gene>
    <name evidence="3" type="ORF">BN1080_01220</name>
</gene>
<evidence type="ECO:0000259" key="2">
    <source>
        <dbReference type="Pfam" id="PF03413"/>
    </source>
</evidence>
<keyword evidence="4" id="KW-1185">Reference proteome</keyword>
<evidence type="ECO:0000313" key="4">
    <source>
        <dbReference type="Proteomes" id="UP000043699"/>
    </source>
</evidence>
<reference evidence="3 4" key="1">
    <citation type="submission" date="2014-09" db="EMBL/GenBank/DDBJ databases">
        <authorList>
            <person name="Urmite Genomes Urmite Genomes"/>
        </authorList>
    </citation>
    <scope>NUCLEOTIDE SEQUENCE [LARGE SCALE GENOMIC DNA]</scope>
    <source>
        <strain evidence="3 4">ES2</strain>
    </source>
</reference>
<dbReference type="RefSeq" id="WP_052650999.1">
    <property type="nucleotide sequence ID" value="NZ_CCXS01000001.1"/>
</dbReference>
<feature type="chain" id="PRO_5001934262" evidence="1">
    <location>
        <begin position="23"/>
        <end position="198"/>
    </location>
</feature>
<organism evidence="3 4">
    <name type="scientific">Planococcus massiliensis</name>
    <dbReference type="NCBI Taxonomy" id="1499687"/>
    <lineage>
        <taxon>Bacteria</taxon>
        <taxon>Bacillati</taxon>
        <taxon>Bacillota</taxon>
        <taxon>Bacilli</taxon>
        <taxon>Bacillales</taxon>
        <taxon>Caryophanaceae</taxon>
        <taxon>Planococcus</taxon>
    </lineage>
</organism>
<proteinExistence type="predicted"/>
<feature type="domain" description="PepSY" evidence="2">
    <location>
        <begin position="133"/>
        <end position="190"/>
    </location>
</feature>
<dbReference type="Gene3D" id="3.10.450.40">
    <property type="match status" value="2"/>
</dbReference>
<accession>A0A098EKB4</accession>
<dbReference type="Proteomes" id="UP000043699">
    <property type="component" value="Unassembled WGS sequence"/>
</dbReference>
<dbReference type="AlphaFoldDB" id="A0A098EKB4"/>
<sequence length="198" mass="21820">MKKIIYIPAAIGALAFGGVVFANTQNSEVPATNPTTNEVENQTSSNSVQENFLSFDEVSSKALGIANGTITDIELDQTARTPHYEVDIWADGYEYDLKFDAVTGEVLEQKKEREDRDDDFDDKEVGAADENLISSDEAIKAAQAVAKGTVDKVELDREDGMVYYEVEIEDGRTEHEIYVNAVDGSIVGHETDDDDDRD</sequence>
<evidence type="ECO:0000256" key="1">
    <source>
        <dbReference type="SAM" id="SignalP"/>
    </source>
</evidence>
<dbReference type="OrthoDB" id="9780101at2"/>
<dbReference type="EMBL" id="CCXS01000001">
    <property type="protein sequence ID" value="CEG22295.1"/>
    <property type="molecule type" value="Genomic_DNA"/>
</dbReference>
<dbReference type="STRING" id="1499687.BN1080_01220"/>
<feature type="signal peptide" evidence="1">
    <location>
        <begin position="1"/>
        <end position="22"/>
    </location>
</feature>
<feature type="domain" description="PepSY" evidence="2">
    <location>
        <begin position="53"/>
        <end position="109"/>
    </location>
</feature>
<dbReference type="Pfam" id="PF03413">
    <property type="entry name" value="PepSY"/>
    <property type="match status" value="2"/>
</dbReference>
<protein>
    <submittedName>
        <fullName evidence="3">Peptidase propeptide and YPEB domain protein</fullName>
    </submittedName>
</protein>
<keyword evidence="1" id="KW-0732">Signal</keyword>